<keyword evidence="3" id="KW-1185">Reference proteome</keyword>
<dbReference type="CDD" id="cd00267">
    <property type="entry name" value="ABC_ATPase"/>
    <property type="match status" value="1"/>
</dbReference>
<dbReference type="InterPro" id="IPR003959">
    <property type="entry name" value="ATPase_AAA_core"/>
</dbReference>
<accession>N8Y166</accession>
<evidence type="ECO:0000313" key="3">
    <source>
        <dbReference type="Proteomes" id="UP000018438"/>
    </source>
</evidence>
<evidence type="ECO:0000313" key="2">
    <source>
        <dbReference type="EMBL" id="ENV13383.1"/>
    </source>
</evidence>
<dbReference type="GO" id="GO:0005524">
    <property type="term" value="F:ATP binding"/>
    <property type="evidence" value="ECO:0007669"/>
    <property type="project" value="InterPro"/>
</dbReference>
<dbReference type="Pfam" id="PF13304">
    <property type="entry name" value="AAA_21"/>
    <property type="match status" value="1"/>
</dbReference>
<dbReference type="SMART" id="SM00382">
    <property type="entry name" value="AAA"/>
    <property type="match status" value="1"/>
</dbReference>
<organism evidence="2 3">
    <name type="scientific">Acinetobacter schindleri NIPH 900</name>
    <dbReference type="NCBI Taxonomy" id="1217675"/>
    <lineage>
        <taxon>Bacteria</taxon>
        <taxon>Pseudomonadati</taxon>
        <taxon>Pseudomonadota</taxon>
        <taxon>Gammaproteobacteria</taxon>
        <taxon>Moraxellales</taxon>
        <taxon>Moraxellaceae</taxon>
        <taxon>Acinetobacter</taxon>
    </lineage>
</organism>
<dbReference type="AlphaFoldDB" id="N8Y166"/>
<dbReference type="EMBL" id="APPI01000015">
    <property type="protein sequence ID" value="ENV13383.1"/>
    <property type="molecule type" value="Genomic_DNA"/>
</dbReference>
<dbReference type="InterPro" id="IPR027417">
    <property type="entry name" value="P-loop_NTPase"/>
</dbReference>
<name>N8Y166_9GAMM</name>
<dbReference type="InterPro" id="IPR051396">
    <property type="entry name" value="Bact_Antivir_Def_Nuclease"/>
</dbReference>
<dbReference type="Proteomes" id="UP000018438">
    <property type="component" value="Unassembled WGS sequence"/>
</dbReference>
<gene>
    <name evidence="2" type="ORF">F965_01486</name>
</gene>
<dbReference type="RefSeq" id="WP_004814543.1">
    <property type="nucleotide sequence ID" value="NZ_KB849452.1"/>
</dbReference>
<feature type="domain" description="AAA+ ATPase" evidence="1">
    <location>
        <begin position="22"/>
        <end position="328"/>
    </location>
</feature>
<dbReference type="Gene3D" id="3.40.50.300">
    <property type="entry name" value="P-loop containing nucleotide triphosphate hydrolases"/>
    <property type="match status" value="1"/>
</dbReference>
<comment type="caution">
    <text evidence="2">The sequence shown here is derived from an EMBL/GenBank/DDBJ whole genome shotgun (WGS) entry which is preliminary data.</text>
</comment>
<dbReference type="SUPFAM" id="SSF52540">
    <property type="entry name" value="P-loop containing nucleoside triphosphate hydrolases"/>
    <property type="match status" value="1"/>
</dbReference>
<evidence type="ECO:0000259" key="1">
    <source>
        <dbReference type="SMART" id="SM00382"/>
    </source>
</evidence>
<dbReference type="InterPro" id="IPR034139">
    <property type="entry name" value="TOPRIM_OLD"/>
</dbReference>
<dbReference type="PANTHER" id="PTHR43581">
    <property type="entry name" value="ATP/GTP PHOSPHATASE"/>
    <property type="match status" value="1"/>
</dbReference>
<dbReference type="PATRIC" id="fig|1217675.3.peg.1440"/>
<dbReference type="InterPro" id="IPR003593">
    <property type="entry name" value="AAA+_ATPase"/>
</dbReference>
<dbReference type="GO" id="GO:0016887">
    <property type="term" value="F:ATP hydrolysis activity"/>
    <property type="evidence" value="ECO:0007669"/>
    <property type="project" value="InterPro"/>
</dbReference>
<proteinExistence type="predicted"/>
<reference evidence="2 3" key="1">
    <citation type="submission" date="2013-02" db="EMBL/GenBank/DDBJ databases">
        <title>The Genome Sequence of Acinetobacter schindleri NIPH 900.</title>
        <authorList>
            <consortium name="The Broad Institute Genome Sequencing Platform"/>
            <consortium name="The Broad Institute Genome Sequencing Center for Infectious Disease"/>
            <person name="Cerqueira G."/>
            <person name="Feldgarden M."/>
            <person name="Courvalin P."/>
            <person name="Perichon B."/>
            <person name="Grillot-Courvalin C."/>
            <person name="Clermont D."/>
            <person name="Rocha E."/>
            <person name="Yoon E.-J."/>
            <person name="Nemec A."/>
            <person name="Walker B."/>
            <person name="Young S.K."/>
            <person name="Zeng Q."/>
            <person name="Gargeya S."/>
            <person name="Fitzgerald M."/>
            <person name="Haas B."/>
            <person name="Abouelleil A."/>
            <person name="Alvarado L."/>
            <person name="Arachchi H.M."/>
            <person name="Berlin A.M."/>
            <person name="Chapman S.B."/>
            <person name="Dewar J."/>
            <person name="Goldberg J."/>
            <person name="Griggs A."/>
            <person name="Gujja S."/>
            <person name="Hansen M."/>
            <person name="Howarth C."/>
            <person name="Imamovic A."/>
            <person name="Larimer J."/>
            <person name="McCowan C."/>
            <person name="Murphy C."/>
            <person name="Neiman D."/>
            <person name="Pearson M."/>
            <person name="Priest M."/>
            <person name="Roberts A."/>
            <person name="Saif S."/>
            <person name="Shea T."/>
            <person name="Sisk P."/>
            <person name="Sykes S."/>
            <person name="Wortman J."/>
            <person name="Nusbaum C."/>
            <person name="Birren B."/>
        </authorList>
    </citation>
    <scope>NUCLEOTIDE SEQUENCE [LARGE SCALE GENOMIC DNA]</scope>
    <source>
        <strain evidence="2 3">NIPH 900</strain>
    </source>
</reference>
<dbReference type="Pfam" id="PF20469">
    <property type="entry name" value="OLD-like_TOPRIM"/>
    <property type="match status" value="1"/>
</dbReference>
<protein>
    <recommendedName>
        <fullName evidence="1">AAA+ ATPase domain-containing protein</fullName>
    </recommendedName>
</protein>
<dbReference type="HOGENOM" id="CLU_035695_0_0_6"/>
<dbReference type="PANTHER" id="PTHR43581:SF2">
    <property type="entry name" value="EXCINUCLEASE ATPASE SUBUNIT"/>
    <property type="match status" value="1"/>
</dbReference>
<sequence length="555" mass="62498">MIKNIKLKSGRALDTANTNVDALPITVFVGPNNSGKSQILREINQFCINGNNNSNNKIIDTIEFLGIHENDVEEAINKIRLEPQFNEVIYQDHILVGRNGERQQVHLLHYKNILINSNVHISDFCNHYLRYSTLILNGNNRINLINTQSAGNLQDPPHSSFQMLFRDDEKRAQVRRIIYEAFGKYLVIDPTHLGNLSLRLSSKKPDNDFEERGIHAEAVEFHKNAMPIEYASDGVKAFTGMVTEMVAGDPSILLMDEPEAFLHPSLAFNLGKEVASIMSHSDKRLFVATHSPNFIMGCIQSGAPVNIVRLTYRDGIATSRILPNEDILKLMRNPLLRSVGVLSALFYEFVVVTESDADRAFYQEVNDRLLKFTDKGIPNCLFLNAQNKQTVKTIIKPLRQLGIPVAGIVDIDILKEGGSVWSDFLDCASLPAIERQPLAQTRQALKQKFTESGRDMKRDGGINILTGQDKEALSNLFQKLAEYGLFVVPNGELESWLLNLEATSHGPNWLIQIFEKMGEDPNSGTYIKPDDSDVWAFIEEIGKWFLNPWKKGIPN</sequence>